<evidence type="ECO:0000256" key="1">
    <source>
        <dbReference type="SAM" id="Phobius"/>
    </source>
</evidence>
<keyword evidence="3" id="KW-1185">Reference proteome</keyword>
<keyword evidence="1" id="KW-0812">Transmembrane</keyword>
<organism evidence="2 3">
    <name type="scientific">Escherichia phage OSYSP</name>
    <dbReference type="NCBI Taxonomy" id="2020879"/>
    <lineage>
        <taxon>Viruses</taxon>
        <taxon>Duplodnaviria</taxon>
        <taxon>Heunggongvirae</taxon>
        <taxon>Uroviricota</taxon>
        <taxon>Caudoviricetes</taxon>
        <taxon>Demerecviridae</taxon>
        <taxon>Markadamsvirinae</taxon>
        <taxon>Tequintavirus</taxon>
        <taxon>Tequintavirus OSYSP</taxon>
    </lineage>
</organism>
<evidence type="ECO:0000313" key="2">
    <source>
        <dbReference type="EMBL" id="ASM62995.1"/>
    </source>
</evidence>
<protein>
    <submittedName>
        <fullName evidence="2">Uncharacterized protein</fullName>
    </submittedName>
</protein>
<dbReference type="EMBL" id="MF402939">
    <property type="protein sequence ID" value="ASM62995.1"/>
    <property type="molecule type" value="Genomic_DNA"/>
</dbReference>
<gene>
    <name evidence="2" type="ORF">OSY_135</name>
</gene>
<reference evidence="2 3" key="1">
    <citation type="submission" date="2017-06" db="EMBL/GenBank/DDBJ databases">
        <title>Complete genome sequence of Escherhichia coli phage OSYSP.</title>
        <authorList>
            <person name="Yesil M."/>
            <person name="Huang E."/>
            <person name="Yang X."/>
            <person name="Yousef A.E."/>
        </authorList>
    </citation>
    <scope>NUCLEOTIDE SEQUENCE [LARGE SCALE GENOMIC DNA]</scope>
</reference>
<accession>A0A221J8L0</accession>
<proteinExistence type="predicted"/>
<dbReference type="Proteomes" id="UP000225365">
    <property type="component" value="Segment"/>
</dbReference>
<keyword evidence="1" id="KW-1133">Transmembrane helix</keyword>
<keyword evidence="1" id="KW-0472">Membrane</keyword>
<name>A0A221J8L0_9CAUD</name>
<sequence length="54" mass="6160">MERVSISILSFLIGILIYNMVSLNIRLTEVDKSLHELNVEICKVTPNNEKCRGI</sequence>
<feature type="transmembrane region" description="Helical" evidence="1">
    <location>
        <begin position="6"/>
        <end position="25"/>
    </location>
</feature>
<evidence type="ECO:0000313" key="3">
    <source>
        <dbReference type="Proteomes" id="UP000225365"/>
    </source>
</evidence>